<evidence type="ECO:0000259" key="15">
    <source>
        <dbReference type="PROSITE" id="PS50113"/>
    </source>
</evidence>
<organism evidence="16 17">
    <name type="scientific">Cyclobacterium lianum</name>
    <dbReference type="NCBI Taxonomy" id="388280"/>
    <lineage>
        <taxon>Bacteria</taxon>
        <taxon>Pseudomonadati</taxon>
        <taxon>Bacteroidota</taxon>
        <taxon>Cytophagia</taxon>
        <taxon>Cytophagales</taxon>
        <taxon>Cyclobacteriaceae</taxon>
        <taxon>Cyclobacterium</taxon>
    </lineage>
</organism>
<feature type="transmembrane region" description="Helical" evidence="13">
    <location>
        <begin position="195"/>
        <end position="214"/>
    </location>
</feature>
<keyword evidence="5" id="KW-0808">Transferase</keyword>
<dbReference type="Gene3D" id="3.30.450.20">
    <property type="entry name" value="PAS domain"/>
    <property type="match status" value="1"/>
</dbReference>
<keyword evidence="17" id="KW-1185">Reference proteome</keyword>
<dbReference type="PROSITE" id="PS50109">
    <property type="entry name" value="HIS_KIN"/>
    <property type="match status" value="1"/>
</dbReference>
<name>A0A1M7QKP3_9BACT</name>
<evidence type="ECO:0000313" key="17">
    <source>
        <dbReference type="Proteomes" id="UP000184513"/>
    </source>
</evidence>
<dbReference type="Gene3D" id="3.30.565.10">
    <property type="entry name" value="Histidine kinase-like ATPase, C-terminal domain"/>
    <property type="match status" value="1"/>
</dbReference>
<dbReference type="EC" id="2.7.13.3" evidence="3"/>
<dbReference type="GO" id="GO:0046983">
    <property type="term" value="F:protein dimerization activity"/>
    <property type="evidence" value="ECO:0007669"/>
    <property type="project" value="InterPro"/>
</dbReference>
<dbReference type="SUPFAM" id="SSF55874">
    <property type="entry name" value="ATPase domain of HSP90 chaperone/DNA topoisomerase II/histidine kinase"/>
    <property type="match status" value="1"/>
</dbReference>
<dbReference type="SUPFAM" id="SSF55785">
    <property type="entry name" value="PYP-like sensor domain (PAS domain)"/>
    <property type="match status" value="1"/>
</dbReference>
<evidence type="ECO:0000256" key="4">
    <source>
        <dbReference type="ARBA" id="ARBA00022553"/>
    </source>
</evidence>
<dbReference type="SMART" id="SM00387">
    <property type="entry name" value="HATPase_c"/>
    <property type="match status" value="1"/>
</dbReference>
<dbReference type="GO" id="GO:0000155">
    <property type="term" value="F:phosphorelay sensor kinase activity"/>
    <property type="evidence" value="ECO:0007669"/>
    <property type="project" value="InterPro"/>
</dbReference>
<dbReference type="AlphaFoldDB" id="A0A1M7QKP3"/>
<keyword evidence="9" id="KW-0067">ATP-binding</keyword>
<evidence type="ECO:0000256" key="13">
    <source>
        <dbReference type="SAM" id="Phobius"/>
    </source>
</evidence>
<feature type="domain" description="Histidine kinase" evidence="14">
    <location>
        <begin position="411"/>
        <end position="605"/>
    </location>
</feature>
<dbReference type="InterPro" id="IPR035965">
    <property type="entry name" value="PAS-like_dom_sf"/>
</dbReference>
<feature type="domain" description="PAC" evidence="15">
    <location>
        <begin position="325"/>
        <end position="377"/>
    </location>
</feature>
<evidence type="ECO:0000313" key="16">
    <source>
        <dbReference type="EMBL" id="SHN31434.1"/>
    </source>
</evidence>
<keyword evidence="10 13" id="KW-1133">Transmembrane helix</keyword>
<evidence type="ECO:0000256" key="7">
    <source>
        <dbReference type="ARBA" id="ARBA00022741"/>
    </source>
</evidence>
<dbReference type="OrthoDB" id="9760839at2"/>
<accession>A0A1M7QKP3</accession>
<comment type="catalytic activity">
    <reaction evidence="1">
        <text>ATP + protein L-histidine = ADP + protein N-phospho-L-histidine.</text>
        <dbReference type="EC" id="2.7.13.3"/>
    </reaction>
</comment>
<gene>
    <name evidence="16" type="ORF">SAMN04488057_11928</name>
</gene>
<keyword evidence="11" id="KW-0902">Two-component regulatory system</keyword>
<evidence type="ECO:0000256" key="8">
    <source>
        <dbReference type="ARBA" id="ARBA00022777"/>
    </source>
</evidence>
<dbReference type="GO" id="GO:0016020">
    <property type="term" value="C:membrane"/>
    <property type="evidence" value="ECO:0007669"/>
    <property type="project" value="UniProtKB-SubCell"/>
</dbReference>
<evidence type="ECO:0000256" key="2">
    <source>
        <dbReference type="ARBA" id="ARBA00004141"/>
    </source>
</evidence>
<dbReference type="Pfam" id="PF13675">
    <property type="entry name" value="PilJ"/>
    <property type="match status" value="1"/>
</dbReference>
<reference evidence="16 17" key="1">
    <citation type="submission" date="2016-11" db="EMBL/GenBank/DDBJ databases">
        <authorList>
            <person name="Jaros S."/>
            <person name="Januszkiewicz K."/>
            <person name="Wedrychowicz H."/>
        </authorList>
    </citation>
    <scope>NUCLEOTIDE SEQUENCE [LARGE SCALE GENOMIC DNA]</scope>
    <source>
        <strain evidence="16 17">CGMCC 1.6102</strain>
    </source>
</reference>
<keyword evidence="8 16" id="KW-0418">Kinase</keyword>
<evidence type="ECO:0000256" key="12">
    <source>
        <dbReference type="ARBA" id="ARBA00023136"/>
    </source>
</evidence>
<dbReference type="InterPro" id="IPR003594">
    <property type="entry name" value="HATPase_dom"/>
</dbReference>
<dbReference type="STRING" id="388280.SAMN04488057_11928"/>
<keyword evidence="4" id="KW-0597">Phosphoprotein</keyword>
<keyword evidence="12 13" id="KW-0472">Membrane</keyword>
<dbReference type="InterPro" id="IPR029095">
    <property type="entry name" value="NarX-like_N"/>
</dbReference>
<protein>
    <recommendedName>
        <fullName evidence="3">histidine kinase</fullName>
        <ecNumber evidence="3">2.7.13.3</ecNumber>
    </recommendedName>
</protein>
<dbReference type="InterPro" id="IPR050482">
    <property type="entry name" value="Sensor_HK_TwoCompSys"/>
</dbReference>
<evidence type="ECO:0000256" key="1">
    <source>
        <dbReference type="ARBA" id="ARBA00000085"/>
    </source>
</evidence>
<dbReference type="GO" id="GO:0005524">
    <property type="term" value="F:ATP binding"/>
    <property type="evidence" value="ECO:0007669"/>
    <property type="project" value="UniProtKB-KW"/>
</dbReference>
<dbReference type="Proteomes" id="UP000184513">
    <property type="component" value="Unassembled WGS sequence"/>
</dbReference>
<proteinExistence type="predicted"/>
<sequence length="605" mass="68497">MENPEAPEKPTFEKLGRYYLVALCAIAISIIISQVLVQKFISEQKNDSRVVNLSGRQRMLSQRISKCALLLTDSLAAPERRAILDELELALEEWQDAHQALQHGNAAWEISGKNSSKTAALFVDIEADFQLISNAASNMVRQLRQDIQLPAAALTNDIRTIIQRESDFLRKMDLIVFQYDEEAKAKVLNLKNIELFLLVISLGVILFEIFFVFIPSAKTIRQTFMKMLRSEQKSKKMTLQLSALYSSLEQAYQDLLEVDVQVDDFTIFARCHADGDFKDFSDHFLSLMEFGLNRPKNLFGWLQQQGYPAEYLKNIQAMVNGGESWNGEIKLVNETGDFVWLKVNLIPTQNASGQTDSILMVSTDETEKKEAEAISREINRERIEQKVKEQQFRSALILEGQEEERKRISRDMHDGIGQLLSGMKFNLEGIQSVSSDFEKEKLKTAKDLLKSIIREVRRISFNLTPSALSDYGIVPVLNKFAREISKISDLNVSFENKTGFLSRLEGKVENNLYRICQEAVNNAIKYASASEVKIIIAHNSQTLHLEIADNGKGFDLKKLEEKGHFSASGHGLFNIRERANFINGQCEIITEPGKGTSINISVPLD</sequence>
<dbReference type="PANTHER" id="PTHR24421">
    <property type="entry name" value="NITRATE/NITRITE SENSOR PROTEIN NARX-RELATED"/>
    <property type="match status" value="1"/>
</dbReference>
<evidence type="ECO:0000256" key="5">
    <source>
        <dbReference type="ARBA" id="ARBA00022679"/>
    </source>
</evidence>
<feature type="transmembrane region" description="Helical" evidence="13">
    <location>
        <begin position="18"/>
        <end position="37"/>
    </location>
</feature>
<dbReference type="Pfam" id="PF07730">
    <property type="entry name" value="HisKA_3"/>
    <property type="match status" value="1"/>
</dbReference>
<keyword evidence="6 13" id="KW-0812">Transmembrane</keyword>
<evidence type="ECO:0000259" key="14">
    <source>
        <dbReference type="PROSITE" id="PS50109"/>
    </source>
</evidence>
<dbReference type="InterPro" id="IPR036890">
    <property type="entry name" value="HATPase_C_sf"/>
</dbReference>
<dbReference type="InterPro" id="IPR000700">
    <property type="entry name" value="PAS-assoc_C"/>
</dbReference>
<dbReference type="Gene3D" id="1.20.5.1930">
    <property type="match status" value="1"/>
</dbReference>
<dbReference type="EMBL" id="FRCY01000019">
    <property type="protein sequence ID" value="SHN31434.1"/>
    <property type="molecule type" value="Genomic_DNA"/>
</dbReference>
<dbReference type="CDD" id="cd16917">
    <property type="entry name" value="HATPase_UhpB-NarQ-NarX-like"/>
    <property type="match status" value="1"/>
</dbReference>
<comment type="subcellular location">
    <subcellularLocation>
        <location evidence="2">Membrane</location>
        <topology evidence="2">Multi-pass membrane protein</topology>
    </subcellularLocation>
</comment>
<evidence type="ECO:0000256" key="11">
    <source>
        <dbReference type="ARBA" id="ARBA00023012"/>
    </source>
</evidence>
<dbReference type="Pfam" id="PF02518">
    <property type="entry name" value="HATPase_c"/>
    <property type="match status" value="1"/>
</dbReference>
<dbReference type="InterPro" id="IPR011712">
    <property type="entry name" value="Sig_transdc_His_kin_sub3_dim/P"/>
</dbReference>
<dbReference type="RefSeq" id="WP_073097619.1">
    <property type="nucleotide sequence ID" value="NZ_FRCY01000019.1"/>
</dbReference>
<dbReference type="PANTHER" id="PTHR24421:SF10">
    <property type="entry name" value="NITRATE_NITRITE SENSOR PROTEIN NARQ"/>
    <property type="match status" value="1"/>
</dbReference>
<evidence type="ECO:0000256" key="6">
    <source>
        <dbReference type="ARBA" id="ARBA00022692"/>
    </source>
</evidence>
<evidence type="ECO:0000256" key="9">
    <source>
        <dbReference type="ARBA" id="ARBA00022840"/>
    </source>
</evidence>
<keyword evidence="7" id="KW-0547">Nucleotide-binding</keyword>
<evidence type="ECO:0000256" key="10">
    <source>
        <dbReference type="ARBA" id="ARBA00022989"/>
    </source>
</evidence>
<dbReference type="InterPro" id="IPR005467">
    <property type="entry name" value="His_kinase_dom"/>
</dbReference>
<evidence type="ECO:0000256" key="3">
    <source>
        <dbReference type="ARBA" id="ARBA00012438"/>
    </source>
</evidence>
<dbReference type="PROSITE" id="PS50113">
    <property type="entry name" value="PAC"/>
    <property type="match status" value="1"/>
</dbReference>